<dbReference type="Gene3D" id="2.20.25.10">
    <property type="match status" value="1"/>
</dbReference>
<reference evidence="2 3" key="1">
    <citation type="submission" date="2017-08" db="EMBL/GenBank/DDBJ databases">
        <title>Reclassification of Bisgaard taxon 37 and 44.</title>
        <authorList>
            <person name="Christensen H."/>
        </authorList>
    </citation>
    <scope>NUCLEOTIDE SEQUENCE [LARGE SCALE GENOMIC DNA]</scope>
    <source>
        <strain evidence="2 3">111</strain>
    </source>
</reference>
<proteinExistence type="inferred from homology"/>
<dbReference type="Gene3D" id="3.30.300.20">
    <property type="match status" value="1"/>
</dbReference>
<evidence type="ECO:0000256" key="1">
    <source>
        <dbReference type="ARBA" id="ARBA00007378"/>
    </source>
</evidence>
<dbReference type="Pfam" id="PF02566">
    <property type="entry name" value="OsmC"/>
    <property type="match status" value="1"/>
</dbReference>
<evidence type="ECO:0000313" key="3">
    <source>
        <dbReference type="Proteomes" id="UP000265916"/>
    </source>
</evidence>
<dbReference type="InterPro" id="IPR019953">
    <property type="entry name" value="OHR"/>
</dbReference>
<gene>
    <name evidence="2" type="ORF">CKF58_00310</name>
</gene>
<dbReference type="GO" id="GO:0006979">
    <property type="term" value="P:response to oxidative stress"/>
    <property type="evidence" value="ECO:0007669"/>
    <property type="project" value="InterPro"/>
</dbReference>
<dbReference type="OrthoDB" id="9797508at2"/>
<dbReference type="RefSeq" id="WP_119530001.1">
    <property type="nucleotide sequence ID" value="NZ_JBHSSP010000021.1"/>
</dbReference>
<comment type="similarity">
    <text evidence="1">Belongs to the OsmC/Ohr family.</text>
</comment>
<keyword evidence="3" id="KW-1185">Reference proteome</keyword>
<dbReference type="InterPro" id="IPR003718">
    <property type="entry name" value="OsmC/Ohr_fam"/>
</dbReference>
<name>A0A3A1YTT4_9GAMM</name>
<comment type="caution">
    <text evidence="2">The sequence shown here is derived from an EMBL/GenBank/DDBJ whole genome shotgun (WGS) entry which is preliminary data.</text>
</comment>
<dbReference type="NCBIfam" id="TIGR03561">
    <property type="entry name" value="organ_hyd_perox"/>
    <property type="match status" value="1"/>
</dbReference>
<accession>A0A3A1YTT4</accession>
<dbReference type="InterPro" id="IPR036102">
    <property type="entry name" value="OsmC/Ohrsf"/>
</dbReference>
<protein>
    <submittedName>
        <fullName evidence="2">Organic hydroperoxide resistance protein</fullName>
    </submittedName>
</protein>
<dbReference type="InterPro" id="IPR015946">
    <property type="entry name" value="KH_dom-like_a/b"/>
</dbReference>
<evidence type="ECO:0000313" key="2">
    <source>
        <dbReference type="EMBL" id="RIY40598.1"/>
    </source>
</evidence>
<dbReference type="AlphaFoldDB" id="A0A3A1YTT4"/>
<dbReference type="PANTHER" id="PTHR33797">
    <property type="entry name" value="ORGANIC HYDROPEROXIDE RESISTANCE PROTEIN-LIKE"/>
    <property type="match status" value="1"/>
</dbReference>
<organism evidence="2 3">
    <name type="scientific">Psittacicella hinzii</name>
    <dbReference type="NCBI Taxonomy" id="2028575"/>
    <lineage>
        <taxon>Bacteria</taxon>
        <taxon>Pseudomonadati</taxon>
        <taxon>Pseudomonadota</taxon>
        <taxon>Gammaproteobacteria</taxon>
        <taxon>Pasteurellales</taxon>
        <taxon>Psittacicellaceae</taxon>
        <taxon>Psittacicella</taxon>
    </lineage>
</organism>
<dbReference type="PANTHER" id="PTHR33797:SF2">
    <property type="entry name" value="ORGANIC HYDROPEROXIDE RESISTANCE PROTEIN-LIKE"/>
    <property type="match status" value="1"/>
</dbReference>
<dbReference type="SUPFAM" id="SSF82784">
    <property type="entry name" value="OsmC-like"/>
    <property type="match status" value="1"/>
</dbReference>
<sequence>MKVFYQTSATSVGGRSGVVKTDDGSLEFELTAFNSGHEGVNPEKLFAMGYAACFDSAANLVAQQMELPVTSIKTNVHVGIGQVLGGAFALEVAIKLYTQGLTQEQAQALVERAHQVCPYSNATRNNIQITVEAIAE</sequence>
<dbReference type="Proteomes" id="UP000265916">
    <property type="component" value="Unassembled WGS sequence"/>
</dbReference>
<dbReference type="EMBL" id="NRJG01000005">
    <property type="protein sequence ID" value="RIY40598.1"/>
    <property type="molecule type" value="Genomic_DNA"/>
</dbReference>